<dbReference type="SUPFAM" id="SSF160574">
    <property type="entry name" value="BT0923-like"/>
    <property type="match status" value="1"/>
</dbReference>
<dbReference type="EMBL" id="JACGLT010000037">
    <property type="protein sequence ID" value="MBA6154868.1"/>
    <property type="molecule type" value="Genomic_DNA"/>
</dbReference>
<dbReference type="InterPro" id="IPR021533">
    <property type="entry name" value="PepSY-like"/>
</dbReference>
<reference evidence="2 3" key="1">
    <citation type="submission" date="2020-07" db="EMBL/GenBank/DDBJ databases">
        <title>Bacterium isolated from marine sediment.</title>
        <authorList>
            <person name="Shang D."/>
        </authorList>
    </citation>
    <scope>NUCLEOTIDE SEQUENCE [LARGE SCALE GENOMIC DNA]</scope>
    <source>
        <strain evidence="2 3">F6074</strain>
    </source>
</reference>
<keyword evidence="3" id="KW-1185">Reference proteome</keyword>
<proteinExistence type="predicted"/>
<comment type="caution">
    <text evidence="2">The sequence shown here is derived from an EMBL/GenBank/DDBJ whole genome shotgun (WGS) entry which is preliminary data.</text>
</comment>
<gene>
    <name evidence="2" type="ORF">H3Z82_19290</name>
</gene>
<dbReference type="Proteomes" id="UP000541857">
    <property type="component" value="Unassembled WGS sequence"/>
</dbReference>
<dbReference type="PROSITE" id="PS51257">
    <property type="entry name" value="PROKAR_LIPOPROTEIN"/>
    <property type="match status" value="1"/>
</dbReference>
<evidence type="ECO:0000313" key="2">
    <source>
        <dbReference type="EMBL" id="MBA6154868.1"/>
    </source>
</evidence>
<protein>
    <submittedName>
        <fullName evidence="2">PepSY-like domain-containing protein</fullName>
    </submittedName>
</protein>
<dbReference type="RefSeq" id="WP_182207098.1">
    <property type="nucleotide sequence ID" value="NZ_JACGLT010000037.1"/>
</dbReference>
<dbReference type="Gene3D" id="3.40.1420.30">
    <property type="match status" value="1"/>
</dbReference>
<dbReference type="Pfam" id="PF11396">
    <property type="entry name" value="PepSY_like"/>
    <property type="match status" value="1"/>
</dbReference>
<name>A0A7W2M902_9FLAO</name>
<dbReference type="AlphaFoldDB" id="A0A7W2M902"/>
<evidence type="ECO:0000259" key="1">
    <source>
        <dbReference type="Pfam" id="PF11396"/>
    </source>
</evidence>
<feature type="domain" description="Putative beta-lactamase-inhibitor-like PepSY-like" evidence="1">
    <location>
        <begin position="63"/>
        <end position="142"/>
    </location>
</feature>
<organism evidence="2 3">
    <name type="scientific">Gelidibacter maritimus</name>
    <dbReference type="NCBI Taxonomy" id="2761487"/>
    <lineage>
        <taxon>Bacteria</taxon>
        <taxon>Pseudomonadati</taxon>
        <taxon>Bacteroidota</taxon>
        <taxon>Flavobacteriia</taxon>
        <taxon>Flavobacteriales</taxon>
        <taxon>Flavobacteriaceae</taxon>
        <taxon>Gelidibacter</taxon>
    </lineage>
</organism>
<accession>A0A7W2M902</accession>
<sequence>MKNSKRFLMAIFGLLVFSAFGCEKEKIISESELPTSIKIYLETHFPSCGIIRIVKEKEDNKPSFDIDLDCGINIEFYANGQVIDIDGTSKLPDSVIPDKILDYTTTNYPDDFIIGWELEGNNQQVELNTIVVLEFDSDGNFLRTVD</sequence>
<evidence type="ECO:0000313" key="3">
    <source>
        <dbReference type="Proteomes" id="UP000541857"/>
    </source>
</evidence>